<evidence type="ECO:0008006" key="3">
    <source>
        <dbReference type="Google" id="ProtNLM"/>
    </source>
</evidence>
<name>A0A2Z5A8G3_9PSED</name>
<dbReference type="InterPro" id="IPR010767">
    <property type="entry name" value="Phage_CGC-2007_Cje0229"/>
</dbReference>
<evidence type="ECO:0000313" key="2">
    <source>
        <dbReference type="Proteomes" id="UP000250579"/>
    </source>
</evidence>
<proteinExistence type="predicted"/>
<evidence type="ECO:0000313" key="1">
    <source>
        <dbReference type="EMBL" id="AXA66764.1"/>
    </source>
</evidence>
<dbReference type="STRING" id="47885.APT59_10030"/>
<dbReference type="EMBL" id="CP022198">
    <property type="protein sequence ID" value="AXA66764.1"/>
    <property type="molecule type" value="Genomic_DNA"/>
</dbReference>
<dbReference type="Proteomes" id="UP000250579">
    <property type="component" value="Chromosome"/>
</dbReference>
<dbReference type="RefSeq" id="WP_208690997.1">
    <property type="nucleotide sequence ID" value="NZ_CP022198.1"/>
</dbReference>
<dbReference type="Pfam" id="PF07087">
    <property type="entry name" value="DUF1353"/>
    <property type="match status" value="1"/>
</dbReference>
<gene>
    <name evidence="1" type="ORF">CE139_13355</name>
</gene>
<protein>
    <recommendedName>
        <fullName evidence="3">DUF1353 domain-containing protein</fullName>
    </recommendedName>
</protein>
<organism evidence="1 2">
    <name type="scientific">Pseudomonas oryzihabitans</name>
    <dbReference type="NCBI Taxonomy" id="47885"/>
    <lineage>
        <taxon>Bacteria</taxon>
        <taxon>Pseudomonadati</taxon>
        <taxon>Pseudomonadota</taxon>
        <taxon>Gammaproteobacteria</taxon>
        <taxon>Pseudomonadales</taxon>
        <taxon>Pseudomonadaceae</taxon>
        <taxon>Pseudomonas</taxon>
    </lineage>
</organism>
<dbReference type="AlphaFoldDB" id="A0A2Z5A8G3"/>
<accession>A0A2Z5A8G3</accession>
<reference evidence="1 2" key="1">
    <citation type="submission" date="2017-06" db="EMBL/GenBank/DDBJ databases">
        <title>Evolution towards high GC content and high-temperature stress adaptation in endophytic Pseudomonas oryzihabitans impacted its plant-growth promoting traits.</title>
        <authorList>
            <person name="Nascimento F.X."/>
        </authorList>
    </citation>
    <scope>NUCLEOTIDE SEQUENCE [LARGE SCALE GENOMIC DNA]</scope>
    <source>
        <strain evidence="1 2">MS8</strain>
    </source>
</reference>
<sequence length="119" mass="13479">MNRFPEPLQAELQTDRKTWRLLAPFSYLDPEQGRLTVPPGFETDFASVPRLPVVFDLVGAYGHAAAVLHDWLYRTCLLPRDQADRVFFNALRSSGIARWRAWLMWGGVRIGGSSRYGAG</sequence>